<dbReference type="PRINTS" id="PR00368">
    <property type="entry name" value="FADPNR"/>
</dbReference>
<keyword evidence="9" id="KW-0411">Iron-sulfur</keyword>
<keyword evidence="4" id="KW-0285">Flavoprotein</keyword>
<evidence type="ECO:0000256" key="8">
    <source>
        <dbReference type="ARBA" id="ARBA00023004"/>
    </source>
</evidence>
<keyword evidence="7" id="KW-0560">Oxidoreductase</keyword>
<evidence type="ECO:0000256" key="9">
    <source>
        <dbReference type="ARBA" id="ARBA00023014"/>
    </source>
</evidence>
<keyword evidence="6" id="KW-0479">Metal-binding</keyword>
<dbReference type="GO" id="GO:0046872">
    <property type="term" value="F:metal ion binding"/>
    <property type="evidence" value="ECO:0007669"/>
    <property type="project" value="UniProtKB-KW"/>
</dbReference>
<organism evidence="12 13">
    <name type="scientific">Eubacterium barkeri</name>
    <name type="common">Clostridium barkeri</name>
    <dbReference type="NCBI Taxonomy" id="1528"/>
    <lineage>
        <taxon>Bacteria</taxon>
        <taxon>Bacillati</taxon>
        <taxon>Bacillota</taxon>
        <taxon>Clostridia</taxon>
        <taxon>Eubacteriales</taxon>
        <taxon>Eubacteriaceae</taxon>
        <taxon>Eubacterium</taxon>
    </lineage>
</organism>
<dbReference type="Gene3D" id="3.50.50.60">
    <property type="entry name" value="FAD/NAD(P)-binding domain"/>
    <property type="match status" value="1"/>
</dbReference>
<keyword evidence="5" id="KW-0288">FMN</keyword>
<dbReference type="InterPro" id="IPR036188">
    <property type="entry name" value="FAD/NAD-bd_sf"/>
</dbReference>
<keyword evidence="13" id="KW-1185">Reference proteome</keyword>
<sequence length="641" mass="68498">MVQLQDSGTIGGLKLPNRVVMPAMGINLATDQGDVSDELISFYEARARGGVGLIITEVTRITDGPGSSDPRQLSAYRISDISGIQRLVEVIHQYDTRLFVQLQHPGASASPSLTGGKVVAPSCEFVPNGTIPEILSIDECADLVKQFVTAAQLVQKSGADGVELHAAHGYLINNFLSPAMNFRKDAYGGSFENRLHFLLDIVAGIRQSCGDFPLSVRINAFEALSGGMMLSESITVAKALESAGVDAINVSCYSNGCIEPGTWPEGSKREFSSAMKAAVGIPVIAVNNIKEPRMAEVLLKEGACDFVGIGRGHLADAQWTRKALTGKCDTIRQCIGCLACFNEILALRRIKCAVNPVTGREMDFVHTVKNGEGRRVAIVGGGPAGIEAALVLKERRFDVHLFDEQLQLGGTLNIADKGYKKEKITAYVNSLTAQVVQAGICCHLGESATPQVLEKLSPCGIFIACGAQPVRPELPGITDNRVVTAEGVLCGRVKPKGQVVVVGSGMTGLETAEMLVLSGCSVTLVEMQATLGSGIYPAVTEDILARLKDFPLRVYLKHQLIAIQPEDLLLSDLDTGDKRMLAADSIVLALGVHPRQSVVDTIVRSFPQLPVVVIGDARKSGRILEATQDAHGRSFVFKKDM</sequence>
<dbReference type="GO" id="GO:0051536">
    <property type="term" value="F:iron-sulfur cluster binding"/>
    <property type="evidence" value="ECO:0007669"/>
    <property type="project" value="UniProtKB-KW"/>
</dbReference>
<comment type="cofactor">
    <cofactor evidence="2">
        <name>[4Fe-4S] cluster</name>
        <dbReference type="ChEBI" id="CHEBI:49883"/>
    </cofactor>
</comment>
<accession>A0A1H3BZA6</accession>
<evidence type="ECO:0000259" key="11">
    <source>
        <dbReference type="Pfam" id="PF07992"/>
    </source>
</evidence>
<dbReference type="EMBL" id="FNOU01000002">
    <property type="protein sequence ID" value="SDX47141.1"/>
    <property type="molecule type" value="Genomic_DNA"/>
</dbReference>
<reference evidence="13" key="1">
    <citation type="submission" date="2016-10" db="EMBL/GenBank/DDBJ databases">
        <authorList>
            <person name="Varghese N."/>
            <person name="Submissions S."/>
        </authorList>
    </citation>
    <scope>NUCLEOTIDE SEQUENCE [LARGE SCALE GENOMIC DNA]</scope>
    <source>
        <strain evidence="13">VPI 5359</strain>
    </source>
</reference>
<evidence type="ECO:0000256" key="5">
    <source>
        <dbReference type="ARBA" id="ARBA00022643"/>
    </source>
</evidence>
<dbReference type="InterPro" id="IPR023753">
    <property type="entry name" value="FAD/NAD-binding_dom"/>
</dbReference>
<dbReference type="RefSeq" id="WP_090243112.1">
    <property type="nucleotide sequence ID" value="NZ_FNOU01000002.1"/>
</dbReference>
<evidence type="ECO:0000256" key="3">
    <source>
        <dbReference type="ARBA" id="ARBA00011048"/>
    </source>
</evidence>
<dbReference type="Gene3D" id="3.20.20.70">
    <property type="entry name" value="Aldolase class I"/>
    <property type="match status" value="1"/>
</dbReference>
<proteinExistence type="inferred from homology"/>
<dbReference type="Pfam" id="PF00724">
    <property type="entry name" value="Oxidored_FMN"/>
    <property type="match status" value="1"/>
</dbReference>
<evidence type="ECO:0000256" key="2">
    <source>
        <dbReference type="ARBA" id="ARBA00001966"/>
    </source>
</evidence>
<dbReference type="OrthoDB" id="9772736at2"/>
<dbReference type="Proteomes" id="UP000199652">
    <property type="component" value="Unassembled WGS sequence"/>
</dbReference>
<feature type="domain" description="NADH:flavin oxidoreductase/NADH oxidase N-terminal" evidence="10">
    <location>
        <begin position="9"/>
        <end position="325"/>
    </location>
</feature>
<dbReference type="STRING" id="1528.SAMN04488579_102269"/>
<keyword evidence="8" id="KW-0408">Iron</keyword>
<comment type="cofactor">
    <cofactor evidence="1">
        <name>FMN</name>
        <dbReference type="ChEBI" id="CHEBI:58210"/>
    </cofactor>
</comment>
<dbReference type="PANTHER" id="PTHR42917">
    <property type="entry name" value="2,4-DIENOYL-COA REDUCTASE"/>
    <property type="match status" value="1"/>
</dbReference>
<evidence type="ECO:0000256" key="1">
    <source>
        <dbReference type="ARBA" id="ARBA00001917"/>
    </source>
</evidence>
<dbReference type="PANTHER" id="PTHR42917:SF2">
    <property type="entry name" value="2,4-DIENOYL-COA REDUCTASE [(2E)-ENOYL-COA-PRODUCING]"/>
    <property type="match status" value="1"/>
</dbReference>
<dbReference type="CDD" id="cd02803">
    <property type="entry name" value="OYE_like_FMN_family"/>
    <property type="match status" value="1"/>
</dbReference>
<evidence type="ECO:0000256" key="6">
    <source>
        <dbReference type="ARBA" id="ARBA00022723"/>
    </source>
</evidence>
<evidence type="ECO:0000259" key="10">
    <source>
        <dbReference type="Pfam" id="PF00724"/>
    </source>
</evidence>
<feature type="domain" description="FAD/NAD(P)-binding" evidence="11">
    <location>
        <begin position="375"/>
        <end position="598"/>
    </location>
</feature>
<dbReference type="AlphaFoldDB" id="A0A1H3BZA6"/>
<evidence type="ECO:0000256" key="4">
    <source>
        <dbReference type="ARBA" id="ARBA00022630"/>
    </source>
</evidence>
<evidence type="ECO:0000313" key="12">
    <source>
        <dbReference type="EMBL" id="SDX47141.1"/>
    </source>
</evidence>
<dbReference type="SUPFAM" id="SSF51395">
    <property type="entry name" value="FMN-linked oxidoreductases"/>
    <property type="match status" value="1"/>
</dbReference>
<dbReference type="InterPro" id="IPR013785">
    <property type="entry name" value="Aldolase_TIM"/>
</dbReference>
<gene>
    <name evidence="12" type="ORF">SAMN04488579_102269</name>
</gene>
<dbReference type="Gene3D" id="3.40.50.720">
    <property type="entry name" value="NAD(P)-binding Rossmann-like Domain"/>
    <property type="match status" value="1"/>
</dbReference>
<dbReference type="InterPro" id="IPR051793">
    <property type="entry name" value="NADH:flavin_oxidoreductase"/>
</dbReference>
<dbReference type="Pfam" id="PF07992">
    <property type="entry name" value="Pyr_redox_2"/>
    <property type="match status" value="1"/>
</dbReference>
<dbReference type="SUPFAM" id="SSF51905">
    <property type="entry name" value="FAD/NAD(P)-binding domain"/>
    <property type="match status" value="1"/>
</dbReference>
<protein>
    <submittedName>
        <fullName evidence="12">2,4-dienoyl-CoA reductase</fullName>
    </submittedName>
</protein>
<comment type="similarity">
    <text evidence="3">In the N-terminal section; belongs to the NADH:flavin oxidoreductase/NADH oxidase family.</text>
</comment>
<name>A0A1H3BZA6_EUBBA</name>
<evidence type="ECO:0000313" key="13">
    <source>
        <dbReference type="Proteomes" id="UP000199652"/>
    </source>
</evidence>
<dbReference type="GO" id="GO:0016491">
    <property type="term" value="F:oxidoreductase activity"/>
    <property type="evidence" value="ECO:0007669"/>
    <property type="project" value="UniProtKB-KW"/>
</dbReference>
<dbReference type="GO" id="GO:0010181">
    <property type="term" value="F:FMN binding"/>
    <property type="evidence" value="ECO:0007669"/>
    <property type="project" value="InterPro"/>
</dbReference>
<evidence type="ECO:0000256" key="7">
    <source>
        <dbReference type="ARBA" id="ARBA00023002"/>
    </source>
</evidence>
<dbReference type="InterPro" id="IPR001155">
    <property type="entry name" value="OxRdtase_FMN_N"/>
</dbReference>